<keyword evidence="1 3" id="KW-0238">DNA-binding</keyword>
<organism evidence="3 4">
    <name type="scientific">Kribbella voronezhensis</name>
    <dbReference type="NCBI Taxonomy" id="2512212"/>
    <lineage>
        <taxon>Bacteria</taxon>
        <taxon>Bacillati</taxon>
        <taxon>Actinomycetota</taxon>
        <taxon>Actinomycetes</taxon>
        <taxon>Propionibacteriales</taxon>
        <taxon>Kribbellaceae</taxon>
        <taxon>Kribbella</taxon>
    </lineage>
</organism>
<dbReference type="GO" id="GO:0003700">
    <property type="term" value="F:DNA-binding transcription factor activity"/>
    <property type="evidence" value="ECO:0007669"/>
    <property type="project" value="InterPro"/>
</dbReference>
<dbReference type="InterPro" id="IPR047057">
    <property type="entry name" value="MerR_fam"/>
</dbReference>
<sequence length="310" mass="34341">MEDLHSIGELARRTGLTVKAIRFYSDRGLVTPADRTAAGYRRYDAAAVARLDLIRTLRELGLDLATIRKVLDHETALSDVAAAHAEALAVQVRTLQLRRAMLTLVAERHSTPEDLNLMHRLSNLSTTQRHQLITDFLDAVLTGDFDGFAAVRRSLTPELPDHPEPEQVEAWIELAELTQDPDFRTAVRRMVDDYRTVALRPDLVAGIRDQVRPALDAEIAPDSPEASPVITAVVTRYAEALGELDSAELRHRLAGVLETANDPRWARYLHLLAITNGWEPQPPLTPTYTWTIRALRATTAGEAGRSSLGG</sequence>
<gene>
    <name evidence="3" type="ORF">EV138_0115</name>
</gene>
<dbReference type="SMART" id="SM00422">
    <property type="entry name" value="HTH_MERR"/>
    <property type="match status" value="1"/>
</dbReference>
<dbReference type="Pfam" id="PF13411">
    <property type="entry name" value="MerR_1"/>
    <property type="match status" value="1"/>
</dbReference>
<dbReference type="InterPro" id="IPR000551">
    <property type="entry name" value="MerR-type_HTH_dom"/>
</dbReference>
<dbReference type="OrthoDB" id="9809391at2"/>
<accession>A0A4R7T473</accession>
<proteinExistence type="predicted"/>
<dbReference type="Gene3D" id="1.10.1660.10">
    <property type="match status" value="1"/>
</dbReference>
<feature type="domain" description="HTH merR-type" evidence="2">
    <location>
        <begin position="4"/>
        <end position="73"/>
    </location>
</feature>
<dbReference type="PANTHER" id="PTHR30204">
    <property type="entry name" value="REDOX-CYCLING DRUG-SENSING TRANSCRIPTIONAL ACTIVATOR SOXR"/>
    <property type="match status" value="1"/>
</dbReference>
<reference evidence="3 4" key="1">
    <citation type="submission" date="2019-03" db="EMBL/GenBank/DDBJ databases">
        <title>Genomic Encyclopedia of Type Strains, Phase III (KMG-III): the genomes of soil and plant-associated and newly described type strains.</title>
        <authorList>
            <person name="Whitman W."/>
        </authorList>
    </citation>
    <scope>NUCLEOTIDE SEQUENCE [LARGE SCALE GENOMIC DNA]</scope>
    <source>
        <strain evidence="3 4">VKM Ac-2575</strain>
    </source>
</reference>
<protein>
    <submittedName>
        <fullName evidence="3">DNA-binding transcriptional MerR regulator</fullName>
    </submittedName>
</protein>
<dbReference type="RefSeq" id="WP_133976530.1">
    <property type="nucleotide sequence ID" value="NZ_SOCE01000001.1"/>
</dbReference>
<dbReference type="AlphaFoldDB" id="A0A4R7T473"/>
<comment type="caution">
    <text evidence="3">The sequence shown here is derived from an EMBL/GenBank/DDBJ whole genome shotgun (WGS) entry which is preliminary data.</text>
</comment>
<evidence type="ECO:0000259" key="2">
    <source>
        <dbReference type="PROSITE" id="PS50937"/>
    </source>
</evidence>
<keyword evidence="4" id="KW-1185">Reference proteome</keyword>
<dbReference type="SUPFAM" id="SSF46955">
    <property type="entry name" value="Putative DNA-binding domain"/>
    <property type="match status" value="1"/>
</dbReference>
<name>A0A4R7T473_9ACTN</name>
<dbReference type="PANTHER" id="PTHR30204:SF93">
    <property type="entry name" value="HTH MERR-TYPE DOMAIN-CONTAINING PROTEIN"/>
    <property type="match status" value="1"/>
</dbReference>
<dbReference type="PRINTS" id="PR00040">
    <property type="entry name" value="HTHMERR"/>
</dbReference>
<evidence type="ECO:0000313" key="3">
    <source>
        <dbReference type="EMBL" id="TDU86602.1"/>
    </source>
</evidence>
<dbReference type="Proteomes" id="UP000295151">
    <property type="component" value="Unassembled WGS sequence"/>
</dbReference>
<dbReference type="PROSITE" id="PS50937">
    <property type="entry name" value="HTH_MERR_2"/>
    <property type="match status" value="1"/>
</dbReference>
<dbReference type="EMBL" id="SOCE01000001">
    <property type="protein sequence ID" value="TDU86602.1"/>
    <property type="molecule type" value="Genomic_DNA"/>
</dbReference>
<dbReference type="GO" id="GO:0003677">
    <property type="term" value="F:DNA binding"/>
    <property type="evidence" value="ECO:0007669"/>
    <property type="project" value="UniProtKB-KW"/>
</dbReference>
<dbReference type="InterPro" id="IPR009061">
    <property type="entry name" value="DNA-bd_dom_put_sf"/>
</dbReference>
<evidence type="ECO:0000313" key="4">
    <source>
        <dbReference type="Proteomes" id="UP000295151"/>
    </source>
</evidence>
<dbReference type="CDD" id="cd00592">
    <property type="entry name" value="HTH_MerR-like"/>
    <property type="match status" value="1"/>
</dbReference>
<evidence type="ECO:0000256" key="1">
    <source>
        <dbReference type="ARBA" id="ARBA00023125"/>
    </source>
</evidence>